<keyword evidence="2" id="KW-0479">Metal-binding</keyword>
<dbReference type="InterPro" id="IPR027806">
    <property type="entry name" value="HARBI1_dom"/>
</dbReference>
<dbReference type="GO" id="GO:0003677">
    <property type="term" value="F:DNA binding"/>
    <property type="evidence" value="ECO:0007669"/>
    <property type="project" value="UniProtKB-UniRule"/>
</dbReference>
<dbReference type="Pfam" id="PF05485">
    <property type="entry name" value="THAP"/>
    <property type="match status" value="1"/>
</dbReference>
<organism evidence="10 11">
    <name type="scientific">Salarias fasciatus</name>
    <name type="common">Jewelled blenny</name>
    <name type="synonym">Blennius fasciatus</name>
    <dbReference type="NCBI Taxonomy" id="181472"/>
    <lineage>
        <taxon>Eukaryota</taxon>
        <taxon>Metazoa</taxon>
        <taxon>Chordata</taxon>
        <taxon>Craniata</taxon>
        <taxon>Vertebrata</taxon>
        <taxon>Euteleostomi</taxon>
        <taxon>Actinopterygii</taxon>
        <taxon>Neopterygii</taxon>
        <taxon>Teleostei</taxon>
        <taxon>Neoteleostei</taxon>
        <taxon>Acanthomorphata</taxon>
        <taxon>Ovalentaria</taxon>
        <taxon>Blenniimorphae</taxon>
        <taxon>Blenniiformes</taxon>
        <taxon>Blennioidei</taxon>
        <taxon>Blenniidae</taxon>
        <taxon>Salariinae</taxon>
        <taxon>Salarias</taxon>
    </lineage>
</organism>
<dbReference type="OrthoDB" id="10009406at2759"/>
<dbReference type="AlphaFoldDB" id="A0A672F6K2"/>
<dbReference type="PANTHER" id="PTHR23080">
    <property type="entry name" value="THAP DOMAIN PROTEIN"/>
    <property type="match status" value="1"/>
</dbReference>
<feature type="domain" description="THAP-type" evidence="9">
    <location>
        <begin position="1"/>
        <end position="81"/>
    </location>
</feature>
<evidence type="ECO:0000256" key="6">
    <source>
        <dbReference type="PROSITE-ProRule" id="PRU00309"/>
    </source>
</evidence>
<accession>A0A672F6K2</accession>
<dbReference type="Ensembl" id="ENSSFAT00005002592.1">
    <property type="protein sequence ID" value="ENSSFAP00005002386.1"/>
    <property type="gene ID" value="ENSSFAG00005001702.1"/>
</dbReference>
<feature type="region of interest" description="Disordered" evidence="8">
    <location>
        <begin position="87"/>
        <end position="122"/>
    </location>
</feature>
<name>A0A672F6K2_SALFA</name>
<dbReference type="InParanoid" id="A0A672F6K2"/>
<dbReference type="InterPro" id="IPR006612">
    <property type="entry name" value="THAP_Znf"/>
</dbReference>
<evidence type="ECO:0000256" key="2">
    <source>
        <dbReference type="ARBA" id="ARBA00022723"/>
    </source>
</evidence>
<proteinExistence type="predicted"/>
<evidence type="ECO:0000256" key="1">
    <source>
        <dbReference type="ARBA" id="ARBA00001968"/>
    </source>
</evidence>
<dbReference type="InterPro" id="IPR027805">
    <property type="entry name" value="Transposase_HTH_dom"/>
</dbReference>
<dbReference type="GO" id="GO:0008270">
    <property type="term" value="F:zinc ion binding"/>
    <property type="evidence" value="ECO:0007669"/>
    <property type="project" value="UniProtKB-KW"/>
</dbReference>
<dbReference type="Pfam" id="PF13613">
    <property type="entry name" value="HTH_Tnp_4"/>
    <property type="match status" value="1"/>
</dbReference>
<protein>
    <submittedName>
        <fullName evidence="10">Uncharacterized LOC115406934</fullName>
    </submittedName>
</protein>
<dbReference type="PROSITE" id="PS50950">
    <property type="entry name" value="ZF_THAP"/>
    <property type="match status" value="1"/>
</dbReference>
<comment type="cofactor">
    <cofactor evidence="1">
        <name>a divalent metal cation</name>
        <dbReference type="ChEBI" id="CHEBI:60240"/>
    </cofactor>
</comment>
<evidence type="ECO:0000256" key="8">
    <source>
        <dbReference type="SAM" id="MobiDB-lite"/>
    </source>
</evidence>
<evidence type="ECO:0000313" key="10">
    <source>
        <dbReference type="Ensembl" id="ENSSFAP00005002386.1"/>
    </source>
</evidence>
<keyword evidence="4" id="KW-0862">Zinc</keyword>
<dbReference type="InterPro" id="IPR038441">
    <property type="entry name" value="THAP_Znf_sf"/>
</dbReference>
<evidence type="ECO:0000256" key="7">
    <source>
        <dbReference type="SAM" id="Coils"/>
    </source>
</evidence>
<dbReference type="Pfam" id="PF13359">
    <property type="entry name" value="DDE_Tnp_4"/>
    <property type="match status" value="1"/>
</dbReference>
<evidence type="ECO:0000256" key="5">
    <source>
        <dbReference type="ARBA" id="ARBA00023125"/>
    </source>
</evidence>
<reference evidence="10" key="1">
    <citation type="submission" date="2019-06" db="EMBL/GenBank/DDBJ databases">
        <authorList>
            <consortium name="Wellcome Sanger Institute Data Sharing"/>
        </authorList>
    </citation>
    <scope>NUCLEOTIDE SEQUENCE [LARGE SCALE GENOMIC DNA]</scope>
</reference>
<keyword evidence="7" id="KW-0175">Coiled coil</keyword>
<dbReference type="Proteomes" id="UP000472267">
    <property type="component" value="Chromosome 19"/>
</dbReference>
<dbReference type="Gene3D" id="6.20.210.20">
    <property type="entry name" value="THAP domain"/>
    <property type="match status" value="1"/>
</dbReference>
<evidence type="ECO:0000256" key="3">
    <source>
        <dbReference type="ARBA" id="ARBA00022771"/>
    </source>
</evidence>
<gene>
    <name evidence="10" type="primary">LOC115406934</name>
</gene>
<dbReference type="SUPFAM" id="SSF57716">
    <property type="entry name" value="Glucocorticoid receptor-like (DNA-binding domain)"/>
    <property type="match status" value="1"/>
</dbReference>
<evidence type="ECO:0000256" key="4">
    <source>
        <dbReference type="ARBA" id="ARBA00022833"/>
    </source>
</evidence>
<dbReference type="SMART" id="SM00980">
    <property type="entry name" value="THAP"/>
    <property type="match status" value="1"/>
</dbReference>
<dbReference type="OMA" id="LISCARI"/>
<reference evidence="10" key="3">
    <citation type="submission" date="2025-09" db="UniProtKB">
        <authorList>
            <consortium name="Ensembl"/>
        </authorList>
    </citation>
    <scope>IDENTIFICATION</scope>
</reference>
<sequence length="432" mass="48887">MPQCCVPQCFNRSETKGITQLSFYRFPADDQKKKRWLKLIRRDNFTPNHNARVCSWHFPQGKAAGPSRFAWNEGKLFPACFSPEPKRKKKEMVPLPASGEDEDSDDLKPHNTDSASAPEIPRTSAHTLRASVVVLEIENEMLRHENEALKKQLEKQTQSFSFSQISSCPEKVQHFTGLPDAETVLFLEALLSRFELKYHCDWIPSMPLVDQLLLTLMKLRINPGRIDLATRFNCSKATVTNVFITVVCALYDVLYVGMLENNIPSLTKNETSLPDCFRNFPNCRIVLDCTEVATYKTLVGVAPNGVITFVSDLYGGSTSDKAITEDCKVLQHLEPGDMVMAGKGFTVQDILPEGVSLITPSFVVHGQFTEEEMNKNRLISCARIRVERAIQRLKSFRILNVISHQYRENRNKILKVCVCLTNLQTPSLLEMA</sequence>
<keyword evidence="5 6" id="KW-0238">DNA-binding</keyword>
<keyword evidence="11" id="KW-1185">Reference proteome</keyword>
<evidence type="ECO:0000313" key="11">
    <source>
        <dbReference type="Proteomes" id="UP000472267"/>
    </source>
</evidence>
<dbReference type="GeneID" id="115406934"/>
<dbReference type="RefSeq" id="XP_029973075.1">
    <property type="nucleotide sequence ID" value="XM_030117215.1"/>
</dbReference>
<feature type="coiled-coil region" evidence="7">
    <location>
        <begin position="132"/>
        <end position="159"/>
    </location>
</feature>
<keyword evidence="3 6" id="KW-0863">Zinc-finger</keyword>
<evidence type="ECO:0000259" key="9">
    <source>
        <dbReference type="PROSITE" id="PS50950"/>
    </source>
</evidence>
<dbReference type="PANTHER" id="PTHR23080:SF143">
    <property type="entry name" value="SI:DKEY-56D12.4"/>
    <property type="match status" value="1"/>
</dbReference>
<reference evidence="10" key="2">
    <citation type="submission" date="2025-08" db="UniProtKB">
        <authorList>
            <consortium name="Ensembl"/>
        </authorList>
    </citation>
    <scope>IDENTIFICATION</scope>
</reference>